<protein>
    <submittedName>
        <fullName evidence="2">Uncharacterized phage-associated protein</fullName>
    </submittedName>
</protein>
<keyword evidence="3" id="KW-1185">Reference proteome</keyword>
<dbReference type="Pfam" id="PF13274">
    <property type="entry name" value="SocA_Panacea"/>
    <property type="match status" value="1"/>
</dbReference>
<dbReference type="RefSeq" id="WP_072792766.1">
    <property type="nucleotide sequence ID" value="NZ_FQUL01000081.1"/>
</dbReference>
<accession>A0A1M4YLF0</accession>
<organism evidence="2 3">
    <name type="scientific">Ferrithrix thermotolerans DSM 19514</name>
    <dbReference type="NCBI Taxonomy" id="1121881"/>
    <lineage>
        <taxon>Bacteria</taxon>
        <taxon>Bacillati</taxon>
        <taxon>Actinomycetota</taxon>
        <taxon>Acidimicrobiia</taxon>
        <taxon>Acidimicrobiales</taxon>
        <taxon>Acidimicrobiaceae</taxon>
        <taxon>Ferrithrix</taxon>
    </lineage>
</organism>
<dbReference type="AlphaFoldDB" id="A0A1M4YLF0"/>
<feature type="domain" description="Antitoxin SocA-like Panacea" evidence="1">
    <location>
        <begin position="23"/>
        <end position="113"/>
    </location>
</feature>
<reference evidence="3" key="1">
    <citation type="submission" date="2016-11" db="EMBL/GenBank/DDBJ databases">
        <authorList>
            <person name="Varghese N."/>
            <person name="Submissions S."/>
        </authorList>
    </citation>
    <scope>NUCLEOTIDE SEQUENCE [LARGE SCALE GENOMIC DNA]</scope>
    <source>
        <strain evidence="3">DSM 19514</strain>
    </source>
</reference>
<dbReference type="Proteomes" id="UP000184295">
    <property type="component" value="Unassembled WGS sequence"/>
</dbReference>
<evidence type="ECO:0000313" key="2">
    <source>
        <dbReference type="EMBL" id="SHF06609.1"/>
    </source>
</evidence>
<dbReference type="OrthoDB" id="9799173at2"/>
<proteinExistence type="predicted"/>
<dbReference type="InterPro" id="IPR025272">
    <property type="entry name" value="SocA_Panacea"/>
</dbReference>
<evidence type="ECO:0000259" key="1">
    <source>
        <dbReference type="Pfam" id="PF13274"/>
    </source>
</evidence>
<sequence length="162" mass="18475">MADVNDVAAAILDKTGEIDTFKLQKLVYYSQAWYRVWKSKPLFTDEIQAWAGGPVVPSLYSRHRGRFSVSEWPWGDPKRLTADELEVVESIVDAYGRLTGYQLSQLTHSEAPWIRAREGLAPGQRGSRIIELDDIYDYYSDLDQNPEATDISKLTFSEDEPL</sequence>
<evidence type="ECO:0000313" key="3">
    <source>
        <dbReference type="Proteomes" id="UP000184295"/>
    </source>
</evidence>
<name>A0A1M4YLF0_9ACTN</name>
<gene>
    <name evidence="2" type="ORF">SAMN02745225_02365</name>
</gene>
<dbReference type="EMBL" id="FQUL01000081">
    <property type="protein sequence ID" value="SHF06609.1"/>
    <property type="molecule type" value="Genomic_DNA"/>
</dbReference>